<dbReference type="GO" id="GO:0005886">
    <property type="term" value="C:plasma membrane"/>
    <property type="evidence" value="ECO:0007669"/>
    <property type="project" value="TreeGrafter"/>
</dbReference>
<reference evidence="7 8" key="1">
    <citation type="submission" date="2017-01" db="EMBL/GenBank/DDBJ databases">
        <title>Draft sequence of Acidihalobacter ferrooxidans strain DSM 14175 (strain V8).</title>
        <authorList>
            <person name="Khaleque H.N."/>
            <person name="Ramsay J.P."/>
            <person name="Murphy R.J.T."/>
            <person name="Kaksonen A.H."/>
            <person name="Boxall N.J."/>
            <person name="Watkin E.L.J."/>
        </authorList>
    </citation>
    <scope>NUCLEOTIDE SEQUENCE [LARGE SCALE GENOMIC DNA]</scope>
    <source>
        <strain evidence="7 8">V8</strain>
    </source>
</reference>
<gene>
    <name evidence="7" type="ORF">BW247_09365</name>
</gene>
<feature type="transmembrane region" description="Helical" evidence="6">
    <location>
        <begin position="239"/>
        <end position="265"/>
    </location>
</feature>
<dbReference type="STRING" id="1765967.BW247_09365"/>
<organism evidence="7 8">
    <name type="scientific">Acidihalobacter ferrooxydans</name>
    <dbReference type="NCBI Taxonomy" id="1765967"/>
    <lineage>
        <taxon>Bacteria</taxon>
        <taxon>Pseudomonadati</taxon>
        <taxon>Pseudomonadota</taxon>
        <taxon>Gammaproteobacteria</taxon>
        <taxon>Chromatiales</taxon>
        <taxon>Ectothiorhodospiraceae</taxon>
        <taxon>Acidihalobacter</taxon>
    </lineage>
</organism>
<evidence type="ECO:0000256" key="2">
    <source>
        <dbReference type="ARBA" id="ARBA00008974"/>
    </source>
</evidence>
<dbReference type="RefSeq" id="WP_076836918.1">
    <property type="nucleotide sequence ID" value="NZ_CP019434.1"/>
</dbReference>
<protein>
    <recommendedName>
        <fullName evidence="9">Cytosine permease</fullName>
    </recommendedName>
</protein>
<feature type="transmembrane region" description="Helical" evidence="6">
    <location>
        <begin position="285"/>
        <end position="308"/>
    </location>
</feature>
<accession>A0A1P8UHI1</accession>
<dbReference type="Pfam" id="PF02133">
    <property type="entry name" value="Transp_cyt_pur"/>
    <property type="match status" value="1"/>
</dbReference>
<dbReference type="KEGG" id="afy:BW247_09365"/>
<dbReference type="OrthoDB" id="5487344at2"/>
<comment type="similarity">
    <text evidence="2">Belongs to the purine-cytosine permease (2.A.39) family.</text>
</comment>
<dbReference type="AlphaFoldDB" id="A0A1P8UHI1"/>
<feature type="transmembrane region" description="Helical" evidence="6">
    <location>
        <begin position="65"/>
        <end position="87"/>
    </location>
</feature>
<evidence type="ECO:0000256" key="1">
    <source>
        <dbReference type="ARBA" id="ARBA00004141"/>
    </source>
</evidence>
<evidence type="ECO:0000313" key="7">
    <source>
        <dbReference type="EMBL" id="APZ43277.1"/>
    </source>
</evidence>
<keyword evidence="4 6" id="KW-1133">Transmembrane helix</keyword>
<dbReference type="Gene3D" id="1.10.4160.10">
    <property type="entry name" value="Hydantoin permease"/>
    <property type="match status" value="1"/>
</dbReference>
<evidence type="ECO:0000256" key="6">
    <source>
        <dbReference type="SAM" id="Phobius"/>
    </source>
</evidence>
<evidence type="ECO:0000256" key="4">
    <source>
        <dbReference type="ARBA" id="ARBA00022989"/>
    </source>
</evidence>
<feature type="transmembrane region" description="Helical" evidence="6">
    <location>
        <begin position="108"/>
        <end position="127"/>
    </location>
</feature>
<feature type="transmembrane region" description="Helical" evidence="6">
    <location>
        <begin position="348"/>
        <end position="369"/>
    </location>
</feature>
<feature type="transmembrane region" description="Helical" evidence="6">
    <location>
        <begin position="36"/>
        <end position="59"/>
    </location>
</feature>
<feature type="transmembrane region" description="Helical" evidence="6">
    <location>
        <begin position="320"/>
        <end position="342"/>
    </location>
</feature>
<evidence type="ECO:0000256" key="5">
    <source>
        <dbReference type="ARBA" id="ARBA00023136"/>
    </source>
</evidence>
<dbReference type="InterPro" id="IPR030191">
    <property type="entry name" value="CodB"/>
</dbReference>
<dbReference type="GO" id="GO:0015209">
    <property type="term" value="F:cytosine transmembrane transporter activity"/>
    <property type="evidence" value="ECO:0007669"/>
    <property type="project" value="InterPro"/>
</dbReference>
<dbReference type="PANTHER" id="PTHR30569">
    <property type="entry name" value="CYTOSINE TRANSPORTER CODB"/>
    <property type="match status" value="1"/>
</dbReference>
<evidence type="ECO:0000313" key="8">
    <source>
        <dbReference type="Proteomes" id="UP000243807"/>
    </source>
</evidence>
<keyword evidence="3 6" id="KW-0812">Transmembrane</keyword>
<keyword evidence="8" id="KW-1185">Reference proteome</keyword>
<dbReference type="Proteomes" id="UP000243807">
    <property type="component" value="Chromosome"/>
</dbReference>
<dbReference type="PANTHER" id="PTHR30569:SF0">
    <property type="entry name" value="CYTOSINE PERMEASE"/>
    <property type="match status" value="1"/>
</dbReference>
<comment type="subcellular location">
    <subcellularLocation>
        <location evidence="1">Membrane</location>
        <topology evidence="1">Multi-pass membrane protein</topology>
    </subcellularLocation>
</comment>
<feature type="transmembrane region" description="Helical" evidence="6">
    <location>
        <begin position="202"/>
        <end position="219"/>
    </location>
</feature>
<name>A0A1P8UHI1_9GAMM</name>
<feature type="transmembrane region" description="Helical" evidence="6">
    <location>
        <begin position="139"/>
        <end position="157"/>
    </location>
</feature>
<dbReference type="InterPro" id="IPR001248">
    <property type="entry name" value="Pur-cyt_permease"/>
</dbReference>
<feature type="transmembrane region" description="Helical" evidence="6">
    <location>
        <begin position="406"/>
        <end position="423"/>
    </location>
</feature>
<evidence type="ECO:0000256" key="3">
    <source>
        <dbReference type="ARBA" id="ARBA00022692"/>
    </source>
</evidence>
<keyword evidence="5 6" id="KW-0472">Membrane</keyword>
<feature type="transmembrane region" description="Helical" evidence="6">
    <location>
        <begin position="381"/>
        <end position="400"/>
    </location>
</feature>
<dbReference type="EMBL" id="CP019434">
    <property type="protein sequence ID" value="APZ43277.1"/>
    <property type="molecule type" value="Genomic_DNA"/>
</dbReference>
<feature type="transmembrane region" description="Helical" evidence="6">
    <location>
        <begin position="164"/>
        <end position="182"/>
    </location>
</feature>
<evidence type="ECO:0008006" key="9">
    <source>
        <dbReference type="Google" id="ProtNLM"/>
    </source>
</evidence>
<sequence length="440" mass="46359">MSYLTREAAVIDHELGAEYEHTPVPHDKRRGTASVALIWAGFPMGLSTFVSGSLLAELVGVKAALAATLLGNLALLLYVGLLGRLAAQTGESFALQAKRVFGSKGYRLASTFLSTIVIGWFAVNAGIGAELLKSNYGLSYAWVVILMSIAYAFIAFLGVRALHWISLFSVSLFLMVAGVTLVDISAQGSLSAALDYAGAHPLHHMAFGTAVAIVIAKFLDSGTQTADFNRWAPNTRGSWLATAAAFPLGLGLPMALGILVMGALQGGGAFAHGNVVGFLLANHETAISVLVFTFIVINTGSVASHCAYNAATGWSGATGLPMRLVAIVIGTFALGLTLSGFWHLYIPWLIFLGILVPPLGTTILAEAVITHQKGESPLPAWRWSAFAAWAVGALAGYANYRFMPAFPTPIAAFLATLLCYFLLRGFAPAPRPLSTTIGEE</sequence>
<proteinExistence type="inferred from homology"/>